<dbReference type="OrthoDB" id="260519at2759"/>
<dbReference type="AlphaFoldDB" id="A0A0L0F9Z2"/>
<feature type="transmembrane region" description="Helical" evidence="1">
    <location>
        <begin position="49"/>
        <end position="72"/>
    </location>
</feature>
<feature type="transmembrane region" description="Helical" evidence="1">
    <location>
        <begin position="17"/>
        <end position="37"/>
    </location>
</feature>
<dbReference type="InterPro" id="IPR005804">
    <property type="entry name" value="FA_desaturase_dom"/>
</dbReference>
<accession>A0A0L0F9Z2</accession>
<dbReference type="STRING" id="667725.A0A0L0F9Z2"/>
<evidence type="ECO:0000313" key="3">
    <source>
        <dbReference type="EMBL" id="KNC72933.1"/>
    </source>
</evidence>
<name>A0A0L0F9Z2_9EUKA</name>
<organism evidence="3 4">
    <name type="scientific">Sphaeroforma arctica JP610</name>
    <dbReference type="NCBI Taxonomy" id="667725"/>
    <lineage>
        <taxon>Eukaryota</taxon>
        <taxon>Ichthyosporea</taxon>
        <taxon>Ichthyophonida</taxon>
        <taxon>Sphaeroforma</taxon>
    </lineage>
</organism>
<dbReference type="Pfam" id="PF00487">
    <property type="entry name" value="FA_desaturase"/>
    <property type="match status" value="1"/>
</dbReference>
<feature type="domain" description="Fatty acid desaturase" evidence="2">
    <location>
        <begin position="17"/>
        <end position="176"/>
    </location>
</feature>
<evidence type="ECO:0000313" key="4">
    <source>
        <dbReference type="Proteomes" id="UP000054560"/>
    </source>
</evidence>
<dbReference type="Proteomes" id="UP000054560">
    <property type="component" value="Unassembled WGS sequence"/>
</dbReference>
<dbReference type="PANTHER" id="PTHR16740">
    <property type="entry name" value="CYTOCHROME B5-RELATED PROTEIN-RELATED"/>
    <property type="match status" value="1"/>
</dbReference>
<keyword evidence="1" id="KW-0812">Transmembrane</keyword>
<sequence>MAALEPYLIFTPSVLRYYVHHFASVYIQLLAGILMYIEQAKYFIRLCMGLATFKLTHLIVYAEIPVLVYLSGSVSAGVWLWAVIQATASWVFINLSFVITTHHHDEIWHQGDTTISGDFGLLQAEATRDRLECVHSPFAMYMFGDHVLHHLFPCVDHGYLEVLYPVLLQTLEEFGVEATLLRYSMWESVKGFARQTVREYEHHISTIARRSKVE</sequence>
<dbReference type="EMBL" id="KQ246310">
    <property type="protein sequence ID" value="KNC72933.1"/>
    <property type="molecule type" value="Genomic_DNA"/>
</dbReference>
<feature type="transmembrane region" description="Helical" evidence="1">
    <location>
        <begin position="78"/>
        <end position="99"/>
    </location>
</feature>
<keyword evidence="1" id="KW-0472">Membrane</keyword>
<dbReference type="InterPro" id="IPR053100">
    <property type="entry name" value="Cytochrome_b5-related"/>
</dbReference>
<dbReference type="GeneID" id="25915010"/>
<proteinExistence type="predicted"/>
<dbReference type="RefSeq" id="XP_014146835.1">
    <property type="nucleotide sequence ID" value="XM_014291360.1"/>
</dbReference>
<dbReference type="PANTHER" id="PTHR16740:SF1">
    <property type="entry name" value="CYTOCHROME B5-RELATED PROTEIN-RELATED"/>
    <property type="match status" value="1"/>
</dbReference>
<reference evidence="3 4" key="1">
    <citation type="submission" date="2011-02" db="EMBL/GenBank/DDBJ databases">
        <title>The Genome Sequence of Sphaeroforma arctica JP610.</title>
        <authorList>
            <consortium name="The Broad Institute Genome Sequencing Platform"/>
            <person name="Russ C."/>
            <person name="Cuomo C."/>
            <person name="Young S.K."/>
            <person name="Zeng Q."/>
            <person name="Gargeya S."/>
            <person name="Alvarado L."/>
            <person name="Berlin A."/>
            <person name="Chapman S.B."/>
            <person name="Chen Z."/>
            <person name="Freedman E."/>
            <person name="Gellesch M."/>
            <person name="Goldberg J."/>
            <person name="Griggs A."/>
            <person name="Gujja S."/>
            <person name="Heilman E."/>
            <person name="Heiman D."/>
            <person name="Howarth C."/>
            <person name="Mehta T."/>
            <person name="Neiman D."/>
            <person name="Pearson M."/>
            <person name="Roberts A."/>
            <person name="Saif S."/>
            <person name="Shea T."/>
            <person name="Shenoy N."/>
            <person name="Sisk P."/>
            <person name="Stolte C."/>
            <person name="Sykes S."/>
            <person name="White J."/>
            <person name="Yandava C."/>
            <person name="Burger G."/>
            <person name="Gray M.W."/>
            <person name="Holland P.W.H."/>
            <person name="King N."/>
            <person name="Lang F.B.F."/>
            <person name="Roger A.J."/>
            <person name="Ruiz-Trillo I."/>
            <person name="Haas B."/>
            <person name="Nusbaum C."/>
            <person name="Birren B."/>
        </authorList>
    </citation>
    <scope>NUCLEOTIDE SEQUENCE [LARGE SCALE GENOMIC DNA]</scope>
    <source>
        <strain evidence="3 4">JP610</strain>
    </source>
</reference>
<keyword evidence="4" id="KW-1185">Reference proteome</keyword>
<dbReference type="GO" id="GO:0006629">
    <property type="term" value="P:lipid metabolic process"/>
    <property type="evidence" value="ECO:0007669"/>
    <property type="project" value="InterPro"/>
</dbReference>
<evidence type="ECO:0000259" key="2">
    <source>
        <dbReference type="Pfam" id="PF00487"/>
    </source>
</evidence>
<dbReference type="eggNOG" id="KOG4232">
    <property type="taxonomic scope" value="Eukaryota"/>
</dbReference>
<keyword evidence="1" id="KW-1133">Transmembrane helix</keyword>
<protein>
    <recommendedName>
        <fullName evidence="2">Fatty acid desaturase domain-containing protein</fullName>
    </recommendedName>
</protein>
<evidence type="ECO:0000256" key="1">
    <source>
        <dbReference type="SAM" id="Phobius"/>
    </source>
</evidence>
<gene>
    <name evidence="3" type="ORF">SARC_14506</name>
</gene>